<feature type="transmembrane region" description="Helical" evidence="4">
    <location>
        <begin position="494"/>
        <end position="517"/>
    </location>
</feature>
<dbReference type="PANTHER" id="PTHR30224">
    <property type="entry name" value="ELECTRON TRANSPORT PROTEIN"/>
    <property type="match status" value="1"/>
</dbReference>
<feature type="domain" description="4Fe-4S ferredoxin-type" evidence="5">
    <location>
        <begin position="642"/>
        <end position="671"/>
    </location>
</feature>
<dbReference type="SUPFAM" id="SSF54862">
    <property type="entry name" value="4Fe-4S ferredoxins"/>
    <property type="match status" value="1"/>
</dbReference>
<keyword evidence="3 4" id="KW-0472">Membrane</keyword>
<dbReference type="GO" id="GO:0005886">
    <property type="term" value="C:plasma membrane"/>
    <property type="evidence" value="ECO:0007669"/>
    <property type="project" value="UniProtKB-SubCell"/>
</dbReference>
<keyword evidence="4" id="KW-0812">Transmembrane</keyword>
<evidence type="ECO:0000259" key="5">
    <source>
        <dbReference type="PROSITE" id="PS51379"/>
    </source>
</evidence>
<feature type="transmembrane region" description="Helical" evidence="4">
    <location>
        <begin position="459"/>
        <end position="482"/>
    </location>
</feature>
<evidence type="ECO:0000256" key="4">
    <source>
        <dbReference type="SAM" id="Phobius"/>
    </source>
</evidence>
<dbReference type="InterPro" id="IPR052378">
    <property type="entry name" value="NosR_regulator"/>
</dbReference>
<dbReference type="PIRSF" id="PIRSF036354">
    <property type="entry name" value="NosR"/>
    <property type="match status" value="1"/>
</dbReference>
<feature type="transmembrane region" description="Helical" evidence="4">
    <location>
        <begin position="560"/>
        <end position="579"/>
    </location>
</feature>
<evidence type="ECO:0000313" key="6">
    <source>
        <dbReference type="EMBL" id="SFZ86878.1"/>
    </source>
</evidence>
<dbReference type="EMBL" id="FPKU01000004">
    <property type="protein sequence ID" value="SFZ86878.1"/>
    <property type="molecule type" value="Genomic_DNA"/>
</dbReference>
<dbReference type="AlphaFoldDB" id="A0A1K2I3B1"/>
<dbReference type="STRING" id="665118.SAMN02983003_4073"/>
<dbReference type="Proteomes" id="UP000183447">
    <property type="component" value="Unassembled WGS sequence"/>
</dbReference>
<sequence>MAGLPMMRSAEQTPAAGTLSPVRLATALRLLLLVMALWLCQMVAAAAQSEGSGGPLLDRLTPEVVEAVFPGITRVELVEDDGPAAAAAYAGEEMAGYIFSTLDVLRAPGYSSTPFDVVAGVGLDGRVTGAVVLFHREPYLMNDERRTGQLVTFLHALEGLESRLGATGGLEPGFVAGATISARAMRNAVLEGAGMVLGYRTEMVVVTEPTIDTINFKPMSADELTDMGALARARITNADLAAAMEQAGLGDYLPEIPTVGGPNDLYADIVFGYANPPKIGRNGVTAETFDQLVNGTPEGTMAIYAGSLGGVFDHRGARFNNLSAGLLLERISVEQGGKTFRLHKPDVIFSRGKIADLLLLPPDAQFDPMAPWTAQIYASARLPDGSLRQFQLADLDYSLPPEMILMPPPVLAPAWAEPWIEGWPEIAILVVALSVLTAILVFQGQLTRRRKLHLWVRNGFLLFTLVWIGWIAGAQLSIVHVINYIKAPFSDLGFAFYLAEPLIVILSIYTAVSLVLLGRGVFCGWLCPFGALQELLAKVARALKLPQWNPSETLQRQLWWGKYASLALILVLVFVAPDLSSIAQEIEPFKTAITAMFARALPYVIYAVILLGIGLFTERAFCRFLCPLGATLAVLDRLHLIEMLKRRPECGNPCHLCERSCPVRAIEKSGKIVMAECFQCLDCQVEYYDDHRCPPLSKIRKQLEKAKRGPAPARPAVVARKAA</sequence>
<gene>
    <name evidence="6" type="ORF">SAMN02983003_4073</name>
</gene>
<accession>A0A1K2I3B1</accession>
<evidence type="ECO:0000256" key="2">
    <source>
        <dbReference type="ARBA" id="ARBA00022475"/>
    </source>
</evidence>
<dbReference type="Pfam" id="PF12801">
    <property type="entry name" value="Fer4_5"/>
    <property type="match status" value="2"/>
</dbReference>
<protein>
    <submittedName>
        <fullName evidence="6">NosR/NirI family transcriptional regulator, nitrous oxide reductase regulator</fullName>
    </submittedName>
</protein>
<dbReference type="OrthoDB" id="9806398at2"/>
<reference evidence="6 7" key="1">
    <citation type="submission" date="2016-11" db="EMBL/GenBank/DDBJ databases">
        <authorList>
            <person name="Jaros S."/>
            <person name="Januszkiewicz K."/>
            <person name="Wedrychowicz H."/>
        </authorList>
    </citation>
    <scope>NUCLEOTIDE SEQUENCE [LARGE SCALE GENOMIC DNA]</scope>
    <source>
        <strain evidence="6 7">ATCC 23634</strain>
    </source>
</reference>
<dbReference type="PROSITE" id="PS51379">
    <property type="entry name" value="4FE4S_FER_2"/>
    <property type="match status" value="1"/>
</dbReference>
<feature type="transmembrane region" description="Helical" evidence="4">
    <location>
        <begin position="426"/>
        <end position="447"/>
    </location>
</feature>
<evidence type="ECO:0000256" key="1">
    <source>
        <dbReference type="ARBA" id="ARBA00004236"/>
    </source>
</evidence>
<evidence type="ECO:0000256" key="3">
    <source>
        <dbReference type="ARBA" id="ARBA00023136"/>
    </source>
</evidence>
<feature type="transmembrane region" description="Helical" evidence="4">
    <location>
        <begin position="600"/>
        <end position="617"/>
    </location>
</feature>
<dbReference type="GO" id="GO:0003677">
    <property type="term" value="F:DNA binding"/>
    <property type="evidence" value="ECO:0007669"/>
    <property type="project" value="InterPro"/>
</dbReference>
<keyword evidence="7" id="KW-1185">Reference proteome</keyword>
<keyword evidence="4" id="KW-1133">Transmembrane helix</keyword>
<keyword evidence="2" id="KW-1003">Cell membrane</keyword>
<dbReference type="InterPro" id="IPR011399">
    <property type="entry name" value="NosR"/>
</dbReference>
<dbReference type="GO" id="GO:0045893">
    <property type="term" value="P:positive regulation of DNA-templated transcription"/>
    <property type="evidence" value="ECO:0007669"/>
    <property type="project" value="InterPro"/>
</dbReference>
<name>A0A1K2I3B1_9HYPH</name>
<organism evidence="6 7">
    <name type="scientific">Devosia enhydra</name>
    <dbReference type="NCBI Taxonomy" id="665118"/>
    <lineage>
        <taxon>Bacteria</taxon>
        <taxon>Pseudomonadati</taxon>
        <taxon>Pseudomonadota</taxon>
        <taxon>Alphaproteobacteria</taxon>
        <taxon>Hyphomicrobiales</taxon>
        <taxon>Devosiaceae</taxon>
        <taxon>Devosia</taxon>
    </lineage>
</organism>
<proteinExistence type="predicted"/>
<dbReference type="PANTHER" id="PTHR30224:SF4">
    <property type="entry name" value="ELECTRON TRANSPORT PROTEIN YCCM-RELATED"/>
    <property type="match status" value="1"/>
</dbReference>
<evidence type="ECO:0000313" key="7">
    <source>
        <dbReference type="Proteomes" id="UP000183447"/>
    </source>
</evidence>
<dbReference type="InterPro" id="IPR017896">
    <property type="entry name" value="4Fe4S_Fe-S-bd"/>
</dbReference>
<comment type="subcellular location">
    <subcellularLocation>
        <location evidence="1">Cell membrane</location>
    </subcellularLocation>
</comment>